<sequence>MSSSSPDHSTTSASMLCVEDASEAISDHPSPPSLAAVWQPYDDDSDISELIDAEARHMASADYLRRCGDGSVDVSARLDAINWMLKVQAFYEFHPVTAFLSINYMDRFLSLVSLPVRSRWAFQLLSVACLSVAAKMEEPQVPLLLDLQLFQPTLLFHPKTLRRMELCLLSNLNWTLRSITPFHYLHYYLTNLPSSSSSFNRLQLLSAASDLILASTRVIKFLEFPPSAVAAAAVLCSAGHHKPHVFHHRVNHEMVRRCHQLMEDYVLDTCPASTTKATRGHPPPQSPVAVLDVSTCASCDTPSSAHPQHDPPNKRLRSSAPDVRQP</sequence>
<dbReference type="OrthoDB" id="5590282at2759"/>
<keyword evidence="5" id="KW-0131">Cell cycle</keyword>
<evidence type="ECO:0000259" key="10">
    <source>
        <dbReference type="SMART" id="SM01332"/>
    </source>
</evidence>
<dbReference type="SMR" id="A0A445BFC7"/>
<dbReference type="AlphaFoldDB" id="A0A445BFC7"/>
<comment type="caution">
    <text evidence="11">The sequence shown here is derived from an EMBL/GenBank/DDBJ whole genome shotgun (WGS) entry which is preliminary data.</text>
</comment>
<evidence type="ECO:0000256" key="3">
    <source>
        <dbReference type="ARBA" id="ARBA00022618"/>
    </source>
</evidence>
<dbReference type="SMART" id="SM01332">
    <property type="entry name" value="Cyclin_C"/>
    <property type="match status" value="1"/>
</dbReference>
<dbReference type="FunFam" id="1.10.472.10:FF:000040">
    <property type="entry name" value="D6-type cyclin"/>
    <property type="match status" value="1"/>
</dbReference>
<evidence type="ECO:0000256" key="7">
    <source>
        <dbReference type="RuleBase" id="RU000383"/>
    </source>
</evidence>
<dbReference type="GO" id="GO:0051301">
    <property type="term" value="P:cell division"/>
    <property type="evidence" value="ECO:0007669"/>
    <property type="project" value="UniProtKB-KW"/>
</dbReference>
<comment type="similarity">
    <text evidence="1">Belongs to the cyclin family. Cyclin D subfamily.</text>
</comment>
<evidence type="ECO:0000259" key="9">
    <source>
        <dbReference type="SMART" id="SM00385"/>
    </source>
</evidence>
<dbReference type="CDD" id="cd20543">
    <property type="entry name" value="CYCLIN_AtCycD-like_rpt1"/>
    <property type="match status" value="1"/>
</dbReference>
<organism evidence="11 12">
    <name type="scientific">Arachis hypogaea</name>
    <name type="common">Peanut</name>
    <dbReference type="NCBI Taxonomy" id="3818"/>
    <lineage>
        <taxon>Eukaryota</taxon>
        <taxon>Viridiplantae</taxon>
        <taxon>Streptophyta</taxon>
        <taxon>Embryophyta</taxon>
        <taxon>Tracheophyta</taxon>
        <taxon>Spermatophyta</taxon>
        <taxon>Magnoliopsida</taxon>
        <taxon>eudicotyledons</taxon>
        <taxon>Gunneridae</taxon>
        <taxon>Pentapetalae</taxon>
        <taxon>rosids</taxon>
        <taxon>fabids</taxon>
        <taxon>Fabales</taxon>
        <taxon>Fabaceae</taxon>
        <taxon>Papilionoideae</taxon>
        <taxon>50 kb inversion clade</taxon>
        <taxon>dalbergioids sensu lato</taxon>
        <taxon>Dalbergieae</taxon>
        <taxon>Pterocarpus clade</taxon>
        <taxon>Arachis</taxon>
    </lineage>
</organism>
<feature type="region of interest" description="Disordered" evidence="8">
    <location>
        <begin position="299"/>
        <end position="326"/>
    </location>
</feature>
<keyword evidence="4 7" id="KW-0195">Cyclin</keyword>
<evidence type="ECO:0000256" key="2">
    <source>
        <dbReference type="ARBA" id="ARBA00011177"/>
    </source>
</evidence>
<protein>
    <recommendedName>
        <fullName evidence="6">B-like cyclin</fullName>
    </recommendedName>
</protein>
<evidence type="ECO:0000313" key="12">
    <source>
        <dbReference type="Proteomes" id="UP000289738"/>
    </source>
</evidence>
<dbReference type="Gene3D" id="1.10.472.10">
    <property type="entry name" value="Cyclin-like"/>
    <property type="match status" value="2"/>
</dbReference>
<dbReference type="InterPro" id="IPR036915">
    <property type="entry name" value="Cyclin-like_sf"/>
</dbReference>
<dbReference type="PROSITE" id="PS00292">
    <property type="entry name" value="CYCLINS"/>
    <property type="match status" value="1"/>
</dbReference>
<feature type="domain" description="Cyclin C-terminal" evidence="10">
    <location>
        <begin position="179"/>
        <end position="299"/>
    </location>
</feature>
<comment type="subunit">
    <text evidence="2">Interacts with the CDC2 protein kinase to form a serine/threonine kinase holoenzyme complex also known as maturation promoting factor (MPF). The cyclin subunit imparts substrate specificity to the complex.</text>
</comment>
<gene>
    <name evidence="11" type="ORF">Ahy_A09g042235</name>
</gene>
<dbReference type="InterPro" id="IPR006671">
    <property type="entry name" value="Cyclin_N"/>
</dbReference>
<dbReference type="SUPFAM" id="SSF47954">
    <property type="entry name" value="Cyclin-like"/>
    <property type="match status" value="2"/>
</dbReference>
<name>A0A445BFC7_ARAHY</name>
<evidence type="ECO:0000256" key="1">
    <source>
        <dbReference type="ARBA" id="ARBA00009065"/>
    </source>
</evidence>
<evidence type="ECO:0000256" key="5">
    <source>
        <dbReference type="ARBA" id="ARBA00023306"/>
    </source>
</evidence>
<dbReference type="FunFam" id="1.10.472.10:FF:000060">
    <property type="entry name" value="D6-type cyclin"/>
    <property type="match status" value="1"/>
</dbReference>
<keyword evidence="3" id="KW-0132">Cell division</keyword>
<dbReference type="STRING" id="3818.A0A445BFC7"/>
<dbReference type="Pfam" id="PF00134">
    <property type="entry name" value="Cyclin_N"/>
    <property type="match status" value="1"/>
</dbReference>
<evidence type="ECO:0000256" key="6">
    <source>
        <dbReference type="ARBA" id="ARBA00032263"/>
    </source>
</evidence>
<evidence type="ECO:0000313" key="11">
    <source>
        <dbReference type="EMBL" id="RYR37331.1"/>
    </source>
</evidence>
<evidence type="ECO:0000256" key="8">
    <source>
        <dbReference type="SAM" id="MobiDB-lite"/>
    </source>
</evidence>
<dbReference type="Gramene" id="arahy.Tifrunner.gnm2.ann2.Ah09g374600.1">
    <property type="protein sequence ID" value="arahy.Tifrunner.gnm2.ann2.Ah09g374600.1-CDS"/>
    <property type="gene ID" value="arahy.Tifrunner.gnm2.ann2.Ah09g374600"/>
</dbReference>
<dbReference type="InterPro" id="IPR013763">
    <property type="entry name" value="Cyclin-like_dom"/>
</dbReference>
<keyword evidence="12" id="KW-1185">Reference proteome</keyword>
<dbReference type="PANTHER" id="PTHR10177">
    <property type="entry name" value="CYCLINS"/>
    <property type="match status" value="1"/>
</dbReference>
<proteinExistence type="inferred from homology"/>
<feature type="domain" description="Cyclin-like" evidence="9">
    <location>
        <begin position="82"/>
        <end position="170"/>
    </location>
</feature>
<dbReference type="InterPro" id="IPR039361">
    <property type="entry name" value="Cyclin"/>
</dbReference>
<dbReference type="InterPro" id="IPR048258">
    <property type="entry name" value="Cyclins_cyclin-box"/>
</dbReference>
<dbReference type="InterPro" id="IPR004367">
    <property type="entry name" value="Cyclin_C-dom"/>
</dbReference>
<reference evidence="11 12" key="1">
    <citation type="submission" date="2019-01" db="EMBL/GenBank/DDBJ databases">
        <title>Sequencing of cultivated peanut Arachis hypogaea provides insights into genome evolution and oil improvement.</title>
        <authorList>
            <person name="Chen X."/>
        </authorList>
    </citation>
    <scope>NUCLEOTIDE SEQUENCE [LARGE SCALE GENOMIC DNA]</scope>
    <source>
        <strain evidence="12">cv. Fuhuasheng</strain>
        <tissue evidence="11">Leaves</tissue>
    </source>
</reference>
<dbReference type="Pfam" id="PF02984">
    <property type="entry name" value="Cyclin_C"/>
    <property type="match status" value="1"/>
</dbReference>
<accession>A0A445BFC7</accession>
<dbReference type="SMART" id="SM00385">
    <property type="entry name" value="CYCLIN"/>
    <property type="match status" value="1"/>
</dbReference>
<dbReference type="Proteomes" id="UP000289738">
    <property type="component" value="Chromosome A09"/>
</dbReference>
<dbReference type="CDD" id="cd20544">
    <property type="entry name" value="CYCLIN_AtCycD-like_rpt2"/>
    <property type="match status" value="1"/>
</dbReference>
<dbReference type="EMBL" id="SDMP01000009">
    <property type="protein sequence ID" value="RYR37331.1"/>
    <property type="molecule type" value="Genomic_DNA"/>
</dbReference>
<evidence type="ECO:0000256" key="4">
    <source>
        <dbReference type="ARBA" id="ARBA00023127"/>
    </source>
</evidence>